<dbReference type="PROSITE" id="PS50977">
    <property type="entry name" value="HTH_TETR_2"/>
    <property type="match status" value="1"/>
</dbReference>
<accession>A0A0H5BEG4</accession>
<dbReference type="PRINTS" id="PR00455">
    <property type="entry name" value="HTHTETR"/>
</dbReference>
<evidence type="ECO:0000256" key="3">
    <source>
        <dbReference type="ARBA" id="ARBA00023125"/>
    </source>
</evidence>
<dbReference type="SUPFAM" id="SSF48498">
    <property type="entry name" value="Tetracyclin repressor-like, C-terminal domain"/>
    <property type="match status" value="1"/>
</dbReference>
<evidence type="ECO:0000313" key="9">
    <source>
        <dbReference type="Proteomes" id="UP000065734"/>
    </source>
</evidence>
<dbReference type="OrthoDB" id="9805134at2"/>
<dbReference type="PANTHER" id="PTHR30055">
    <property type="entry name" value="HTH-TYPE TRANSCRIPTIONAL REGULATOR RUTR"/>
    <property type="match status" value="1"/>
</dbReference>
<reference evidence="9" key="3">
    <citation type="journal article" date="2016" name="Genome Announc.">
        <title>Revised genome sequence of the purple photosynthetic bacterium Blastochloris viridis.</title>
        <authorList>
            <person name="Liu L.N."/>
            <person name="Faulkner M."/>
            <person name="Liu X."/>
            <person name="Huang F."/>
            <person name="Darby A.C."/>
            <person name="Hall N."/>
        </authorList>
    </citation>
    <scope>NUCLEOTIDE SEQUENCE [LARGE SCALE GENOMIC DNA]</scope>
    <source>
        <strain evidence="9">ATCC 19567 / DSM 133 / F</strain>
    </source>
</reference>
<name>A0A0H5BEG4_BLAVI</name>
<feature type="DNA-binding region" description="H-T-H motif" evidence="5">
    <location>
        <begin position="32"/>
        <end position="51"/>
    </location>
</feature>
<dbReference type="InterPro" id="IPR001647">
    <property type="entry name" value="HTH_TetR"/>
</dbReference>
<keyword evidence="4" id="KW-0804">Transcription</keyword>
<sequence length="207" mass="23583">MRRTKEEAFQTRSDLLDAAEVLFWERGVARTTLEEIARAAGTTRGAIYHHFENKHDLLLTLLDRRLLPHDDDLAKIEADQTADPIVGLRASSRTILERLADDPSQRRVAGILLQRCEPIDDMTETLDIHRRTILRSRERVVRLFERADARGQLAAPWTPRSAAVSLHALITGLIYGWLRAPDDLDLRRDGFACLDAFFAGIVRRHEA</sequence>
<dbReference type="Pfam" id="PF00440">
    <property type="entry name" value="TetR_N"/>
    <property type="match status" value="1"/>
</dbReference>
<dbReference type="RefSeq" id="WP_055038159.1">
    <property type="nucleotide sequence ID" value="NZ_AP014854.2"/>
</dbReference>
<reference evidence="7" key="1">
    <citation type="journal article" date="2015" name="Genome Announc.">
        <title>Complete Genome Sequence of the Bacteriochlorophyll b-Producing Photosynthetic Bacterium Blastochloris viridis.</title>
        <authorList>
            <person name="Tsukatani Y."/>
            <person name="Hirose Y."/>
            <person name="Harada J."/>
            <person name="Misawa N."/>
            <person name="Mori K."/>
            <person name="Inoue K."/>
            <person name="Tamiaki H."/>
        </authorList>
    </citation>
    <scope>NUCLEOTIDE SEQUENCE [LARGE SCALE GENOMIC DNA]</scope>
    <source>
        <strain evidence="7">DSM 133</strain>
    </source>
</reference>
<dbReference type="InterPro" id="IPR013572">
    <property type="entry name" value="Tscrpt_reg_MAATS_C"/>
</dbReference>
<protein>
    <submittedName>
        <fullName evidence="8">Toluene efflux pump ttgABC operon repressor</fullName>
    </submittedName>
    <submittedName>
        <fullName evidence="7">Transcription repressor of multidrug efflux pump acrAB operon</fullName>
    </submittedName>
</protein>
<dbReference type="GO" id="GO:0000976">
    <property type="term" value="F:transcription cis-regulatory region binding"/>
    <property type="evidence" value="ECO:0007669"/>
    <property type="project" value="TreeGrafter"/>
</dbReference>
<dbReference type="EMBL" id="LN907867">
    <property type="protein sequence ID" value="CUU43243.1"/>
    <property type="molecule type" value="Genomic_DNA"/>
</dbReference>
<keyword evidence="9" id="KW-1185">Reference proteome</keyword>
<dbReference type="Pfam" id="PF08361">
    <property type="entry name" value="TetR_C_2"/>
    <property type="match status" value="1"/>
</dbReference>
<dbReference type="SUPFAM" id="SSF46689">
    <property type="entry name" value="Homeodomain-like"/>
    <property type="match status" value="1"/>
</dbReference>
<dbReference type="Proteomes" id="UP000065734">
    <property type="component" value="Chromosome I"/>
</dbReference>
<proteinExistence type="predicted"/>
<dbReference type="Gene3D" id="1.10.357.10">
    <property type="entry name" value="Tetracycline Repressor, domain 2"/>
    <property type="match status" value="1"/>
</dbReference>
<dbReference type="PATRIC" id="fig|1079.6.peg.2955"/>
<evidence type="ECO:0000256" key="5">
    <source>
        <dbReference type="PROSITE-ProRule" id="PRU00335"/>
    </source>
</evidence>
<dbReference type="InterPro" id="IPR009057">
    <property type="entry name" value="Homeodomain-like_sf"/>
</dbReference>
<keyword evidence="3 5" id="KW-0238">DNA-binding</keyword>
<dbReference type="EMBL" id="AP014854">
    <property type="protein sequence ID" value="BAR99464.1"/>
    <property type="molecule type" value="Genomic_DNA"/>
</dbReference>
<evidence type="ECO:0000313" key="7">
    <source>
        <dbReference type="EMBL" id="BAR99464.1"/>
    </source>
</evidence>
<keyword evidence="2" id="KW-0805">Transcription regulation</keyword>
<evidence type="ECO:0000313" key="8">
    <source>
        <dbReference type="EMBL" id="CUU43243.1"/>
    </source>
</evidence>
<organism evidence="8 9">
    <name type="scientific">Blastochloris viridis</name>
    <name type="common">Rhodopseudomonas viridis</name>
    <dbReference type="NCBI Taxonomy" id="1079"/>
    <lineage>
        <taxon>Bacteria</taxon>
        <taxon>Pseudomonadati</taxon>
        <taxon>Pseudomonadota</taxon>
        <taxon>Alphaproteobacteria</taxon>
        <taxon>Hyphomicrobiales</taxon>
        <taxon>Blastochloridaceae</taxon>
        <taxon>Blastochloris</taxon>
    </lineage>
</organism>
<evidence type="ECO:0000256" key="1">
    <source>
        <dbReference type="ARBA" id="ARBA00022491"/>
    </source>
</evidence>
<dbReference type="InterPro" id="IPR050109">
    <property type="entry name" value="HTH-type_TetR-like_transc_reg"/>
</dbReference>
<dbReference type="InterPro" id="IPR036271">
    <property type="entry name" value="Tet_transcr_reg_TetR-rel_C_sf"/>
</dbReference>
<reference evidence="8" key="2">
    <citation type="submission" date="2015-11" db="EMBL/GenBank/DDBJ databases">
        <authorList>
            <person name="Zhang Y."/>
            <person name="Guo Z."/>
        </authorList>
    </citation>
    <scope>NUCLEOTIDE SEQUENCE</scope>
    <source>
        <strain evidence="8">1</strain>
    </source>
</reference>
<evidence type="ECO:0000256" key="4">
    <source>
        <dbReference type="ARBA" id="ARBA00023163"/>
    </source>
</evidence>
<dbReference type="KEGG" id="bvr:BVIR_2816"/>
<gene>
    <name evidence="8" type="primary">ttgR_1</name>
    <name evidence="7" type="ORF">BV133_1871</name>
    <name evidence="8" type="ORF">BVIRIDIS_22600</name>
</gene>
<feature type="domain" description="HTH tetR-type" evidence="6">
    <location>
        <begin position="9"/>
        <end position="69"/>
    </location>
</feature>
<dbReference type="AlphaFoldDB" id="A0A0H5BEG4"/>
<evidence type="ECO:0000256" key="2">
    <source>
        <dbReference type="ARBA" id="ARBA00023015"/>
    </source>
</evidence>
<dbReference type="PANTHER" id="PTHR30055:SF240">
    <property type="entry name" value="HTH-TYPE TRANSCRIPTIONAL REGULATOR ACRR"/>
    <property type="match status" value="1"/>
</dbReference>
<keyword evidence="1" id="KW-0678">Repressor</keyword>
<dbReference type="GO" id="GO:0003700">
    <property type="term" value="F:DNA-binding transcription factor activity"/>
    <property type="evidence" value="ECO:0007669"/>
    <property type="project" value="TreeGrafter"/>
</dbReference>
<evidence type="ECO:0000259" key="6">
    <source>
        <dbReference type="PROSITE" id="PS50977"/>
    </source>
</evidence>